<reference evidence="1" key="1">
    <citation type="submission" date="2018-05" db="EMBL/GenBank/DDBJ databases">
        <authorList>
            <person name="Lanie J.A."/>
            <person name="Ng W.-L."/>
            <person name="Kazmierczak K.M."/>
            <person name="Andrzejewski T.M."/>
            <person name="Davidsen T.M."/>
            <person name="Wayne K.J."/>
            <person name="Tettelin H."/>
            <person name="Glass J.I."/>
            <person name="Rusch D."/>
            <person name="Podicherti R."/>
            <person name="Tsui H.-C.T."/>
            <person name="Winkler M.E."/>
        </authorList>
    </citation>
    <scope>NUCLEOTIDE SEQUENCE</scope>
</reference>
<accession>A0A382HWT4</accession>
<evidence type="ECO:0000313" key="1">
    <source>
        <dbReference type="EMBL" id="SVB91748.1"/>
    </source>
</evidence>
<organism evidence="1">
    <name type="scientific">marine metagenome</name>
    <dbReference type="NCBI Taxonomy" id="408172"/>
    <lineage>
        <taxon>unclassified sequences</taxon>
        <taxon>metagenomes</taxon>
        <taxon>ecological metagenomes</taxon>
    </lineage>
</organism>
<gene>
    <name evidence="1" type="ORF">METZ01_LOCUS244602</name>
</gene>
<proteinExistence type="predicted"/>
<feature type="non-terminal residue" evidence="1">
    <location>
        <position position="1"/>
    </location>
</feature>
<dbReference type="AlphaFoldDB" id="A0A382HWT4"/>
<protein>
    <submittedName>
        <fullName evidence="1">Uncharacterized protein</fullName>
    </submittedName>
</protein>
<dbReference type="EMBL" id="UINC01063770">
    <property type="protein sequence ID" value="SVB91748.1"/>
    <property type="molecule type" value="Genomic_DNA"/>
</dbReference>
<sequence>VLDSYRLDTDEGFRKRLEYASRMLSLAWLYDESRRSDDVSLQKWYVTNVFKKRFV</sequence>
<name>A0A382HWT4_9ZZZZ</name>